<evidence type="ECO:0000313" key="8">
    <source>
        <dbReference type="Proteomes" id="UP001269271"/>
    </source>
</evidence>
<evidence type="ECO:0000259" key="6">
    <source>
        <dbReference type="PROSITE" id="PS50847"/>
    </source>
</evidence>
<evidence type="ECO:0000256" key="2">
    <source>
        <dbReference type="ARBA" id="ARBA00022512"/>
    </source>
</evidence>
<dbReference type="NCBIfam" id="TIGR01167">
    <property type="entry name" value="LPXTG_anchor"/>
    <property type="match status" value="1"/>
</dbReference>
<protein>
    <submittedName>
        <fullName evidence="7">LPXTG cell wall anchor domain-containing protein</fullName>
    </submittedName>
</protein>
<gene>
    <name evidence="7" type="ORF">RO950_12265</name>
</gene>
<name>A0ABU3IJJ2_STAHA</name>
<accession>A0ABU3IJJ2</accession>
<evidence type="ECO:0000256" key="3">
    <source>
        <dbReference type="ARBA" id="ARBA00022525"/>
    </source>
</evidence>
<evidence type="ECO:0000313" key="7">
    <source>
        <dbReference type="EMBL" id="MDT4287741.1"/>
    </source>
</evidence>
<keyword evidence="3" id="KW-0964">Secreted</keyword>
<evidence type="ECO:0000256" key="5">
    <source>
        <dbReference type="ARBA" id="ARBA00023088"/>
    </source>
</evidence>
<dbReference type="Proteomes" id="UP001269271">
    <property type="component" value="Unassembled WGS sequence"/>
</dbReference>
<sequence length="136" mass="15658">MKNKLNNMNGVSKEEKDRIKVIIEQIVKKSFKDIDLASRNNTINKIVNDVKIQFANIKINKQNNKKSLINNENASVIITTEQHKTNKAYHKVRNEKGRYQLPNTGINNDTSSPLISFTFVSGLFLILRSMRRRASK</sequence>
<evidence type="ECO:0000256" key="1">
    <source>
        <dbReference type="ARBA" id="ARBA00004168"/>
    </source>
</evidence>
<comment type="caution">
    <text evidence="7">The sequence shown here is derived from an EMBL/GenBank/DDBJ whole genome shotgun (WGS) entry which is preliminary data.</text>
</comment>
<organism evidence="7 8">
    <name type="scientific">Staphylococcus haemolyticus</name>
    <dbReference type="NCBI Taxonomy" id="1283"/>
    <lineage>
        <taxon>Bacteria</taxon>
        <taxon>Bacillati</taxon>
        <taxon>Bacillota</taxon>
        <taxon>Bacilli</taxon>
        <taxon>Bacillales</taxon>
        <taxon>Staphylococcaceae</taxon>
        <taxon>Staphylococcus</taxon>
    </lineage>
</organism>
<proteinExistence type="predicted"/>
<feature type="domain" description="Gram-positive cocci surface proteins LPxTG" evidence="6">
    <location>
        <begin position="101"/>
        <end position="136"/>
    </location>
</feature>
<comment type="subcellular location">
    <subcellularLocation>
        <location evidence="1">Secreted</location>
        <location evidence="1">Cell wall</location>
        <topology evidence="1">Peptidoglycan-anchor</topology>
    </subcellularLocation>
</comment>
<keyword evidence="4" id="KW-0732">Signal</keyword>
<reference evidence="7 8" key="1">
    <citation type="submission" date="2023-08" db="EMBL/GenBank/DDBJ databases">
        <title>Genomic surveillance of Staphylococcus haemolyticus neonatal outbreak in southern France.</title>
        <authorList>
            <person name="Magnan C."/>
            <person name="Morsli M."/>
            <person name="Thiery B."/>
            <person name="Salipante F."/>
            <person name="Attar J."/>
            <person name="Massimo D.M."/>
            <person name="Ory J."/>
            <person name="Pantel A."/>
            <person name="Lavigne J.-P."/>
        </authorList>
    </citation>
    <scope>NUCLEOTIDE SEQUENCE [LARGE SCALE GENOMIC DNA]</scope>
    <source>
        <strain evidence="7 8">NSH026</strain>
    </source>
</reference>
<evidence type="ECO:0000256" key="4">
    <source>
        <dbReference type="ARBA" id="ARBA00022729"/>
    </source>
</evidence>
<dbReference type="RefSeq" id="WP_066032133.1">
    <property type="nucleotide sequence ID" value="NZ_JAKVEO010000018.1"/>
</dbReference>
<keyword evidence="8" id="KW-1185">Reference proteome</keyword>
<keyword evidence="2" id="KW-0134">Cell wall</keyword>
<dbReference type="PROSITE" id="PS50847">
    <property type="entry name" value="GRAM_POS_ANCHORING"/>
    <property type="match status" value="1"/>
</dbReference>
<dbReference type="InterPro" id="IPR019931">
    <property type="entry name" value="LPXTG_anchor"/>
</dbReference>
<dbReference type="EMBL" id="JAVSOO010000052">
    <property type="protein sequence ID" value="MDT4287741.1"/>
    <property type="molecule type" value="Genomic_DNA"/>
</dbReference>
<keyword evidence="5" id="KW-0572">Peptidoglycan-anchor</keyword>